<proteinExistence type="predicted"/>
<sequence length="124" mass="14012">MEIVINRCFGGFGLSTAAFHKLIELGWRVTVYTDDYEYADPTADLVDMSDQNDSFFPPYSFIGDRDDKEIRTNKDVIAVVKALGDKANGPCSKLKVVEVPDDIEWIITDYDGLETVAEDHRVWS</sequence>
<name>A0A0D7WYC8_9BACL</name>
<dbReference type="PATRIC" id="fig|159743.3.peg.4124"/>
<accession>A0A0D7WYC8</accession>
<keyword evidence="2" id="KW-1185">Reference proteome</keyword>
<gene>
    <name evidence="1" type="ORF">QD47_18550</name>
</gene>
<evidence type="ECO:0000313" key="1">
    <source>
        <dbReference type="EMBL" id="KJD44201.1"/>
    </source>
</evidence>
<evidence type="ECO:0000313" key="2">
    <source>
        <dbReference type="Proteomes" id="UP000032534"/>
    </source>
</evidence>
<dbReference type="Proteomes" id="UP000032534">
    <property type="component" value="Unassembled WGS sequence"/>
</dbReference>
<organism evidence="1 2">
    <name type="scientific">Paenibacillus terrae</name>
    <dbReference type="NCBI Taxonomy" id="159743"/>
    <lineage>
        <taxon>Bacteria</taxon>
        <taxon>Bacillati</taxon>
        <taxon>Bacillota</taxon>
        <taxon>Bacilli</taxon>
        <taxon>Bacillales</taxon>
        <taxon>Paenibacillaceae</taxon>
        <taxon>Paenibacillus</taxon>
    </lineage>
</organism>
<dbReference type="RefSeq" id="WP_044647525.1">
    <property type="nucleotide sequence ID" value="NZ_JTHP01000040.1"/>
</dbReference>
<dbReference type="AlphaFoldDB" id="A0A0D7WYC8"/>
<comment type="caution">
    <text evidence="1">The sequence shown here is derived from an EMBL/GenBank/DDBJ whole genome shotgun (WGS) entry which is preliminary data.</text>
</comment>
<dbReference type="OrthoDB" id="2366283at2"/>
<dbReference type="EMBL" id="JTHP01000040">
    <property type="protein sequence ID" value="KJD44201.1"/>
    <property type="molecule type" value="Genomic_DNA"/>
</dbReference>
<reference evidence="1 2" key="1">
    <citation type="submission" date="2014-11" db="EMBL/GenBank/DDBJ databases">
        <title>Draft Genome Sequences of Paenibacillus polymyxa NRRL B-30509 and Paenibacillus terrae NRRL B-30644, Strains from a Poultry Environment that Produce Tridecaptin A and Paenicidins.</title>
        <authorList>
            <person name="van Belkum M.J."/>
            <person name="Lohans C.T."/>
            <person name="Vederas J.C."/>
        </authorList>
    </citation>
    <scope>NUCLEOTIDE SEQUENCE [LARGE SCALE GENOMIC DNA]</scope>
    <source>
        <strain evidence="1 2">NRRL B-30644</strain>
    </source>
</reference>
<protein>
    <submittedName>
        <fullName evidence="1">Uncharacterized protein</fullName>
    </submittedName>
</protein>